<evidence type="ECO:0000256" key="2">
    <source>
        <dbReference type="ARBA" id="ARBA00022679"/>
    </source>
</evidence>
<sequence>MRLHFVLPQLEPLYGMELAAALLIRGLQAQGVEVSATVVSRGVPAELADLTVDTLGLGSRITRLMESVPPLRRRLQNLAPDVQIVASGLWGSVPVGAALAGSGRSYVAWEHSLLPERLRIDRRVRTLARFSRLKGLRPRLVVAVSNGVARTVQELAPGQPVVAITNPMPPRPFVAPREVVDRRRINLLTTAAFRPYKNHSCAISALALLPEAYHLTLAGDGEERDLLHAKAQELGVQHRTSFLGRVPGVAQLLAEADLLVHPSRAETFGFSLVEAAEAGLPVAALPVPALDEMIPTFVPGALAADTSPAALADTVLRLTGAQRPTLADFEKSWHARCAALDPAEVGRQWVEALNR</sequence>
<dbReference type="InterPro" id="IPR001296">
    <property type="entry name" value="Glyco_trans_1"/>
</dbReference>
<proteinExistence type="predicted"/>
<gene>
    <name evidence="5" type="ORF">GA0070561_0547</name>
</gene>
<dbReference type="STRING" id="285676.GA0070561_0547"/>
<dbReference type="Gene3D" id="3.40.50.2000">
    <property type="entry name" value="Glycogen Phosphorylase B"/>
    <property type="match status" value="2"/>
</dbReference>
<evidence type="ECO:0000256" key="1">
    <source>
        <dbReference type="ARBA" id="ARBA00022676"/>
    </source>
</evidence>
<dbReference type="Pfam" id="PF13439">
    <property type="entry name" value="Glyco_transf_4"/>
    <property type="match status" value="1"/>
</dbReference>
<reference evidence="5 6" key="1">
    <citation type="submission" date="2016-06" db="EMBL/GenBank/DDBJ databases">
        <authorList>
            <person name="Kjaerup R.B."/>
            <person name="Dalgaard T.S."/>
            <person name="Juul-Madsen H.R."/>
        </authorList>
    </citation>
    <scope>NUCLEOTIDE SEQUENCE [LARGE SCALE GENOMIC DNA]</scope>
    <source>
        <strain evidence="5 6">DSM 44871</strain>
    </source>
</reference>
<evidence type="ECO:0000313" key="6">
    <source>
        <dbReference type="Proteomes" id="UP000198864"/>
    </source>
</evidence>
<dbReference type="PANTHER" id="PTHR12526">
    <property type="entry name" value="GLYCOSYLTRANSFERASE"/>
    <property type="match status" value="1"/>
</dbReference>
<dbReference type="SUPFAM" id="SSF53756">
    <property type="entry name" value="UDP-Glycosyltransferase/glycogen phosphorylase"/>
    <property type="match status" value="1"/>
</dbReference>
<feature type="domain" description="Glycosyltransferase subfamily 4-like N-terminal" evidence="4">
    <location>
        <begin position="15"/>
        <end position="167"/>
    </location>
</feature>
<evidence type="ECO:0000259" key="4">
    <source>
        <dbReference type="Pfam" id="PF13439"/>
    </source>
</evidence>
<dbReference type="InterPro" id="IPR028098">
    <property type="entry name" value="Glyco_trans_4-like_N"/>
</dbReference>
<keyword evidence="1" id="KW-0328">Glycosyltransferase</keyword>
<dbReference type="Proteomes" id="UP000198864">
    <property type="component" value="Unassembled WGS sequence"/>
</dbReference>
<evidence type="ECO:0000313" key="5">
    <source>
        <dbReference type="EMBL" id="SCE64906.1"/>
    </source>
</evidence>
<dbReference type="AlphaFoldDB" id="A0A1C4TZS6"/>
<dbReference type="EMBL" id="FMCR01000001">
    <property type="protein sequence ID" value="SCE64906.1"/>
    <property type="molecule type" value="Genomic_DNA"/>
</dbReference>
<organism evidence="5 6">
    <name type="scientific">Micromonospora saelicesensis</name>
    <dbReference type="NCBI Taxonomy" id="285676"/>
    <lineage>
        <taxon>Bacteria</taxon>
        <taxon>Bacillati</taxon>
        <taxon>Actinomycetota</taxon>
        <taxon>Actinomycetes</taxon>
        <taxon>Micromonosporales</taxon>
        <taxon>Micromonosporaceae</taxon>
        <taxon>Micromonospora</taxon>
    </lineage>
</organism>
<dbReference type="GO" id="GO:0016757">
    <property type="term" value="F:glycosyltransferase activity"/>
    <property type="evidence" value="ECO:0007669"/>
    <property type="project" value="UniProtKB-KW"/>
</dbReference>
<accession>A0A1C4TZS6</accession>
<protein>
    <submittedName>
        <fullName evidence="5">Glycosyltransferase involved in cell wall bisynthesis</fullName>
    </submittedName>
</protein>
<dbReference type="Pfam" id="PF00534">
    <property type="entry name" value="Glycos_transf_1"/>
    <property type="match status" value="1"/>
</dbReference>
<keyword evidence="2 5" id="KW-0808">Transferase</keyword>
<feature type="domain" description="Glycosyl transferase family 1" evidence="3">
    <location>
        <begin position="186"/>
        <end position="318"/>
    </location>
</feature>
<dbReference type="RefSeq" id="WP_091393525.1">
    <property type="nucleotide sequence ID" value="NZ_FMCR01000001.1"/>
</dbReference>
<name>A0A1C4TZS6_9ACTN</name>
<evidence type="ECO:0000259" key="3">
    <source>
        <dbReference type="Pfam" id="PF00534"/>
    </source>
</evidence>